<dbReference type="AlphaFoldDB" id="A0A6J7IU84"/>
<proteinExistence type="predicted"/>
<dbReference type="Pfam" id="PF02627">
    <property type="entry name" value="CMD"/>
    <property type="match status" value="1"/>
</dbReference>
<sequence length="182" mass="20136">MTERSVRVECGPDGRPLGRDGQLARLMAAYQDAVVRSTALDPVTTELIRLRCARQHDCRICQTLRLADAADLGLDADMAAKVDHYEQSDLDERHKVALRIVDAFIWLPSGITDDLVAQAHGHFTDPELAELLLDITKWSTQKIHVVLGTDSADRLPVGSDGVSYFRFDESGRATDFSATMLL</sequence>
<dbReference type="Gene3D" id="1.20.1290.10">
    <property type="entry name" value="AhpD-like"/>
    <property type="match status" value="1"/>
</dbReference>
<reference evidence="2" key="1">
    <citation type="submission" date="2020-05" db="EMBL/GenBank/DDBJ databases">
        <authorList>
            <person name="Chiriac C."/>
            <person name="Salcher M."/>
            <person name="Ghai R."/>
            <person name="Kavagutti S V."/>
        </authorList>
    </citation>
    <scope>NUCLEOTIDE SEQUENCE</scope>
</reference>
<accession>A0A6J7IU84</accession>
<feature type="domain" description="Carboxymuconolactone decarboxylase-like" evidence="1">
    <location>
        <begin position="22"/>
        <end position="78"/>
    </location>
</feature>
<gene>
    <name evidence="2" type="ORF">UFOPK3772_00439</name>
</gene>
<dbReference type="InterPro" id="IPR029032">
    <property type="entry name" value="AhpD-like"/>
</dbReference>
<name>A0A6J7IU84_9ZZZZ</name>
<dbReference type="EMBL" id="CAFBNE010000008">
    <property type="protein sequence ID" value="CAB4933884.1"/>
    <property type="molecule type" value="Genomic_DNA"/>
</dbReference>
<dbReference type="InterPro" id="IPR003779">
    <property type="entry name" value="CMD-like"/>
</dbReference>
<evidence type="ECO:0000313" key="2">
    <source>
        <dbReference type="EMBL" id="CAB4933884.1"/>
    </source>
</evidence>
<organism evidence="2">
    <name type="scientific">freshwater metagenome</name>
    <dbReference type="NCBI Taxonomy" id="449393"/>
    <lineage>
        <taxon>unclassified sequences</taxon>
        <taxon>metagenomes</taxon>
        <taxon>ecological metagenomes</taxon>
    </lineage>
</organism>
<protein>
    <submittedName>
        <fullName evidence="2">Unannotated protein</fullName>
    </submittedName>
</protein>
<dbReference type="GO" id="GO:0051920">
    <property type="term" value="F:peroxiredoxin activity"/>
    <property type="evidence" value="ECO:0007669"/>
    <property type="project" value="InterPro"/>
</dbReference>
<dbReference type="SUPFAM" id="SSF69118">
    <property type="entry name" value="AhpD-like"/>
    <property type="match status" value="1"/>
</dbReference>
<evidence type="ECO:0000259" key="1">
    <source>
        <dbReference type="Pfam" id="PF02627"/>
    </source>
</evidence>